<dbReference type="OrthoDB" id="6619240at2759"/>
<dbReference type="EMBL" id="VTPC01049171">
    <property type="protein sequence ID" value="KAF2890631.1"/>
    <property type="molecule type" value="Genomic_DNA"/>
</dbReference>
<protein>
    <submittedName>
        <fullName evidence="1">Uncharacterized protein</fullName>
    </submittedName>
</protein>
<comment type="caution">
    <text evidence="1">The sequence shown here is derived from an EMBL/GenBank/DDBJ whole genome shotgun (WGS) entry which is preliminary data.</text>
</comment>
<dbReference type="Proteomes" id="UP000801492">
    <property type="component" value="Unassembled WGS sequence"/>
</dbReference>
<sequence length="186" mass="21476">MSNDVTKSKSNCCASQCKSTYKIPNISFHKFPKLQQNINEKMDGCLENREEYFCLHENREQRLQNRAKNKSVQKAVEHVEELPDLTAGWKCYDTIEAARNLLNFKESSAVFSRTPVEIKKTCKDKGVQVNTYDDFTSYSIENLMDSDYKCRILTGVINPSNIGPRQVLSCPFCYQIIHLVFFDSSY</sequence>
<name>A0A8K0CS21_IGNLU</name>
<proteinExistence type="predicted"/>
<evidence type="ECO:0000313" key="1">
    <source>
        <dbReference type="EMBL" id="KAF2890631.1"/>
    </source>
</evidence>
<accession>A0A8K0CS21</accession>
<evidence type="ECO:0000313" key="2">
    <source>
        <dbReference type="Proteomes" id="UP000801492"/>
    </source>
</evidence>
<dbReference type="AlphaFoldDB" id="A0A8K0CS21"/>
<keyword evidence="2" id="KW-1185">Reference proteome</keyword>
<gene>
    <name evidence="1" type="ORF">ILUMI_15542</name>
</gene>
<reference evidence="1" key="1">
    <citation type="submission" date="2019-08" db="EMBL/GenBank/DDBJ databases">
        <title>The genome of the North American firefly Photinus pyralis.</title>
        <authorList>
            <consortium name="Photinus pyralis genome working group"/>
            <person name="Fallon T.R."/>
            <person name="Sander Lower S.E."/>
            <person name="Weng J.-K."/>
        </authorList>
    </citation>
    <scope>NUCLEOTIDE SEQUENCE</scope>
    <source>
        <strain evidence="1">TRF0915ILg1</strain>
        <tissue evidence="1">Whole body</tissue>
    </source>
</reference>
<organism evidence="1 2">
    <name type="scientific">Ignelater luminosus</name>
    <name type="common">Cucubano</name>
    <name type="synonym">Pyrophorus luminosus</name>
    <dbReference type="NCBI Taxonomy" id="2038154"/>
    <lineage>
        <taxon>Eukaryota</taxon>
        <taxon>Metazoa</taxon>
        <taxon>Ecdysozoa</taxon>
        <taxon>Arthropoda</taxon>
        <taxon>Hexapoda</taxon>
        <taxon>Insecta</taxon>
        <taxon>Pterygota</taxon>
        <taxon>Neoptera</taxon>
        <taxon>Endopterygota</taxon>
        <taxon>Coleoptera</taxon>
        <taxon>Polyphaga</taxon>
        <taxon>Elateriformia</taxon>
        <taxon>Elateroidea</taxon>
        <taxon>Elateridae</taxon>
        <taxon>Agrypninae</taxon>
        <taxon>Pyrophorini</taxon>
        <taxon>Ignelater</taxon>
    </lineage>
</organism>